<evidence type="ECO:0000313" key="8">
    <source>
        <dbReference type="EMBL" id="JAG06393.1"/>
    </source>
</evidence>
<dbReference type="AlphaFoldDB" id="A0A0A9WIP8"/>
<evidence type="ECO:0008006" key="9">
    <source>
        <dbReference type="Google" id="ProtNLM"/>
    </source>
</evidence>
<organism evidence="8">
    <name type="scientific">Lygus hesperus</name>
    <name type="common">Western plant bug</name>
    <dbReference type="NCBI Taxonomy" id="30085"/>
    <lineage>
        <taxon>Eukaryota</taxon>
        <taxon>Metazoa</taxon>
        <taxon>Ecdysozoa</taxon>
        <taxon>Arthropoda</taxon>
        <taxon>Hexapoda</taxon>
        <taxon>Insecta</taxon>
        <taxon>Pterygota</taxon>
        <taxon>Neoptera</taxon>
        <taxon>Paraneoptera</taxon>
        <taxon>Hemiptera</taxon>
        <taxon>Heteroptera</taxon>
        <taxon>Panheteroptera</taxon>
        <taxon>Cimicomorpha</taxon>
        <taxon>Miridae</taxon>
        <taxon>Mirini</taxon>
        <taxon>Lygus</taxon>
    </lineage>
</organism>
<keyword evidence="3" id="KW-0812">Transmembrane</keyword>
<evidence type="ECO:0000256" key="4">
    <source>
        <dbReference type="ARBA" id="ARBA00022989"/>
    </source>
</evidence>
<feature type="non-terminal residue" evidence="8">
    <location>
        <position position="1"/>
    </location>
</feature>
<sequence>LLLTFIANVMYNTSVLNGLLIKAPDAIQNPEQLLASDLKICCNDVGYLRYQMETPDSLTRSFRKKLQKSDKMYVSLQDGIKLVKSGRYAFYVLDDDFYRGSSTMLSLEEICSTSNIQKERSFPAGVYGVQNSPYREHFRLGVTYFREIGILPYLSRAFRASKPECMWSLEAEPFGLKPLTLAYLVFCSGLLVSLLMLSGECVCNRILNKGCVETQTLEQERKNSNDA</sequence>
<dbReference type="PANTHER" id="PTHR42643:SF32">
    <property type="entry name" value="IONOTROPIC RECEPTOR 31A, ISOFORM C-RELATED"/>
    <property type="match status" value="1"/>
</dbReference>
<reference evidence="8" key="1">
    <citation type="journal article" date="2014" name="PLoS ONE">
        <title>Transcriptome-Based Identification of ABC Transporters in the Western Tarnished Plant Bug Lygus hesperus.</title>
        <authorList>
            <person name="Hull J.J."/>
            <person name="Chaney K."/>
            <person name="Geib S.M."/>
            <person name="Fabrick J.A."/>
            <person name="Brent C.S."/>
            <person name="Walsh D."/>
            <person name="Lavine L.C."/>
        </authorList>
    </citation>
    <scope>NUCLEOTIDE SEQUENCE</scope>
</reference>
<evidence type="ECO:0000256" key="2">
    <source>
        <dbReference type="ARBA" id="ARBA00022475"/>
    </source>
</evidence>
<reference evidence="8" key="2">
    <citation type="submission" date="2014-07" db="EMBL/GenBank/DDBJ databases">
        <authorList>
            <person name="Hull J."/>
        </authorList>
    </citation>
    <scope>NUCLEOTIDE SEQUENCE</scope>
</reference>
<dbReference type="GO" id="GO:0005886">
    <property type="term" value="C:plasma membrane"/>
    <property type="evidence" value="ECO:0007669"/>
    <property type="project" value="UniProtKB-SubCell"/>
</dbReference>
<keyword evidence="6" id="KW-0675">Receptor</keyword>
<proteinExistence type="predicted"/>
<protein>
    <recommendedName>
        <fullName evidence="9">Ionotropic glutamate receptor C-terminal domain-containing protein</fullName>
    </recommendedName>
</protein>
<evidence type="ECO:0000256" key="1">
    <source>
        <dbReference type="ARBA" id="ARBA00004651"/>
    </source>
</evidence>
<keyword evidence="7" id="KW-0325">Glycoprotein</keyword>
<evidence type="ECO:0000256" key="5">
    <source>
        <dbReference type="ARBA" id="ARBA00023136"/>
    </source>
</evidence>
<dbReference type="InterPro" id="IPR052192">
    <property type="entry name" value="Insect_Ionotropic_Sensory_Rcpt"/>
</dbReference>
<dbReference type="EMBL" id="GBHO01037211">
    <property type="protein sequence ID" value="JAG06393.1"/>
    <property type="molecule type" value="Transcribed_RNA"/>
</dbReference>
<evidence type="ECO:0000256" key="3">
    <source>
        <dbReference type="ARBA" id="ARBA00022692"/>
    </source>
</evidence>
<accession>A0A0A9WIP8</accession>
<name>A0A0A9WIP8_LYGHE</name>
<dbReference type="PANTHER" id="PTHR42643">
    <property type="entry name" value="IONOTROPIC RECEPTOR 20A-RELATED"/>
    <property type="match status" value="1"/>
</dbReference>
<gene>
    <name evidence="8" type="ORF">CM83_2076</name>
</gene>
<keyword evidence="5" id="KW-0472">Membrane</keyword>
<evidence type="ECO:0000256" key="7">
    <source>
        <dbReference type="ARBA" id="ARBA00023180"/>
    </source>
</evidence>
<comment type="subcellular location">
    <subcellularLocation>
        <location evidence="1">Cell membrane</location>
        <topology evidence="1">Multi-pass membrane protein</topology>
    </subcellularLocation>
</comment>
<keyword evidence="4" id="KW-1133">Transmembrane helix</keyword>
<keyword evidence="2" id="KW-1003">Cell membrane</keyword>
<evidence type="ECO:0000256" key="6">
    <source>
        <dbReference type="ARBA" id="ARBA00023170"/>
    </source>
</evidence>